<dbReference type="InterPro" id="IPR012640">
    <property type="entry name" value="Membr_lipoprot_lipid_attach_CS"/>
</dbReference>
<dbReference type="RefSeq" id="WP_088049720.1">
    <property type="nucleotide sequence ID" value="NZ_BMJD01000010.1"/>
</dbReference>
<dbReference type="PROSITE" id="PS51257">
    <property type="entry name" value="PROKAR_LIPOPROTEIN"/>
    <property type="match status" value="1"/>
</dbReference>
<feature type="signal peptide" evidence="2">
    <location>
        <begin position="1"/>
        <end position="23"/>
    </location>
</feature>
<gene>
    <name evidence="3" type="ORF">GCM10011409_16590</name>
</gene>
<reference evidence="3" key="1">
    <citation type="journal article" date="2014" name="Int. J. Syst. Evol. Microbiol.">
        <title>Complete genome sequence of Corynebacterium casei LMG S-19264T (=DSM 44701T), isolated from a smear-ripened cheese.</title>
        <authorList>
            <consortium name="US DOE Joint Genome Institute (JGI-PGF)"/>
            <person name="Walter F."/>
            <person name="Albersmeier A."/>
            <person name="Kalinowski J."/>
            <person name="Ruckert C."/>
        </authorList>
    </citation>
    <scope>NUCLEOTIDE SEQUENCE</scope>
    <source>
        <strain evidence="3">CGMCC 1.15454</strain>
    </source>
</reference>
<feature type="chain" id="PRO_5040900470" description="Bacterial spore germination immunoglobulin-like domain-containing protein" evidence="2">
    <location>
        <begin position="24"/>
        <end position="142"/>
    </location>
</feature>
<comment type="caution">
    <text evidence="3">The sequence shown here is derived from an EMBL/GenBank/DDBJ whole genome shotgun (WGS) entry which is preliminary data.</text>
</comment>
<dbReference type="EMBL" id="BMJD01000010">
    <property type="protein sequence ID" value="GGB39764.1"/>
    <property type="molecule type" value="Genomic_DNA"/>
</dbReference>
<keyword evidence="1 2" id="KW-0732">Signal</keyword>
<proteinExistence type="predicted"/>
<dbReference type="Proteomes" id="UP000621492">
    <property type="component" value="Unassembled WGS sequence"/>
</dbReference>
<dbReference type="AlphaFoldDB" id="A0A9W5TXS7"/>
<evidence type="ECO:0000256" key="1">
    <source>
        <dbReference type="ARBA" id="ARBA00022729"/>
    </source>
</evidence>
<sequence>MKKLLLLASIIFLLAGCSGQDNPGQKENQNQDKPVADKEKVSVQLNNIDIKTPDGKIIVKGNANATNDEFFFTLKYGDTVVVEERKIELDTDKSGWGSFELAIDQPDDGKTAKQIPVFTFYSKNNEGEIVNPNYVPVDVGKE</sequence>
<dbReference type="Pfam" id="PF08139">
    <property type="entry name" value="LPAM_1"/>
    <property type="match status" value="1"/>
</dbReference>
<evidence type="ECO:0000256" key="2">
    <source>
        <dbReference type="SAM" id="SignalP"/>
    </source>
</evidence>
<protein>
    <recommendedName>
        <fullName evidence="5">Bacterial spore germination immunoglobulin-like domain-containing protein</fullName>
    </recommendedName>
</protein>
<organism evidence="3 4">
    <name type="scientific">Lentibacillus populi</name>
    <dbReference type="NCBI Taxonomy" id="1827502"/>
    <lineage>
        <taxon>Bacteria</taxon>
        <taxon>Bacillati</taxon>
        <taxon>Bacillota</taxon>
        <taxon>Bacilli</taxon>
        <taxon>Bacillales</taxon>
        <taxon>Bacillaceae</taxon>
        <taxon>Lentibacillus</taxon>
    </lineage>
</organism>
<evidence type="ECO:0008006" key="5">
    <source>
        <dbReference type="Google" id="ProtNLM"/>
    </source>
</evidence>
<evidence type="ECO:0000313" key="3">
    <source>
        <dbReference type="EMBL" id="GGB39764.1"/>
    </source>
</evidence>
<evidence type="ECO:0000313" key="4">
    <source>
        <dbReference type="Proteomes" id="UP000621492"/>
    </source>
</evidence>
<reference evidence="3" key="2">
    <citation type="submission" date="2020-09" db="EMBL/GenBank/DDBJ databases">
        <authorList>
            <person name="Sun Q."/>
            <person name="Zhou Y."/>
        </authorList>
    </citation>
    <scope>NUCLEOTIDE SEQUENCE</scope>
    <source>
        <strain evidence="3">CGMCC 1.15454</strain>
    </source>
</reference>
<name>A0A9W5TXS7_9BACI</name>
<keyword evidence="4" id="KW-1185">Reference proteome</keyword>
<accession>A0A9W5TXS7</accession>